<protein>
    <recommendedName>
        <fullName evidence="3">BZIP domain-containing protein</fullName>
    </recommendedName>
</protein>
<dbReference type="PANTHER" id="PTHR39607:SF3">
    <property type="entry name" value="BZIP DOMAIN-CONTAINING PROTEIN"/>
    <property type="match status" value="1"/>
</dbReference>
<dbReference type="KEGG" id="ang:An12g06630"/>
<proteinExistence type="predicted"/>
<reference evidence="2" key="1">
    <citation type="submission" date="2025-02" db="EMBL/GenBank/DDBJ databases">
        <authorList>
            <consortium name="NCBI Genome Project"/>
        </authorList>
    </citation>
    <scope>NUCLEOTIDE SEQUENCE</scope>
</reference>
<dbReference type="AlphaFoldDB" id="A0AAJ8DZJ2"/>
<name>A0AAJ8DZJ2_ASPNG</name>
<dbReference type="VEuPathDB" id="FungiDB:An12g06630"/>
<dbReference type="InterPro" id="IPR052635">
    <property type="entry name" value="Sec_Metab_Biosynth_Reg"/>
</dbReference>
<accession>A0AAJ8DZJ2</accession>
<dbReference type="PANTHER" id="PTHR39607">
    <property type="entry name" value="XANTHOCILLIN BIOSYNTHESIS CLUSTER TRANSCRIPTION FACTOR XANC-RELATED"/>
    <property type="match status" value="1"/>
</dbReference>
<feature type="compositionally biased region" description="Basic residues" evidence="1">
    <location>
        <begin position="82"/>
        <end position="92"/>
    </location>
</feature>
<reference evidence="2" key="2">
    <citation type="submission" date="2025-08" db="UniProtKB">
        <authorList>
            <consortium name="RefSeq"/>
        </authorList>
    </citation>
    <scope>IDENTIFICATION</scope>
</reference>
<dbReference type="GeneID" id="84592613"/>
<dbReference type="RefSeq" id="XP_059601865.1">
    <property type="nucleotide sequence ID" value="XM_059750983.1"/>
</dbReference>
<evidence type="ECO:0000256" key="1">
    <source>
        <dbReference type="SAM" id="MobiDB-lite"/>
    </source>
</evidence>
<feature type="region of interest" description="Disordered" evidence="1">
    <location>
        <begin position="28"/>
        <end position="107"/>
    </location>
</feature>
<evidence type="ECO:0008006" key="3">
    <source>
        <dbReference type="Google" id="ProtNLM"/>
    </source>
</evidence>
<gene>
    <name evidence="2" type="ORF">An12g06630</name>
</gene>
<evidence type="ECO:0000313" key="2">
    <source>
        <dbReference type="RefSeq" id="XP_059601865.1"/>
    </source>
</evidence>
<organism evidence="2">
    <name type="scientific">Aspergillus niger</name>
    <dbReference type="NCBI Taxonomy" id="5061"/>
    <lineage>
        <taxon>Eukaryota</taxon>
        <taxon>Fungi</taxon>
        <taxon>Dikarya</taxon>
        <taxon>Ascomycota</taxon>
        <taxon>Pezizomycotina</taxon>
        <taxon>Eurotiomycetes</taxon>
        <taxon>Eurotiomycetidae</taxon>
        <taxon>Eurotiales</taxon>
        <taxon>Aspergillaceae</taxon>
        <taxon>Aspergillus</taxon>
        <taxon>Aspergillus subgen. Circumdati</taxon>
    </lineage>
</organism>
<feature type="compositionally biased region" description="Basic residues" evidence="1">
    <location>
        <begin position="34"/>
        <end position="58"/>
    </location>
</feature>
<sequence length="151" mass="17593">MSSNNISRHGVKRFSDIKIEAEEDWKKISDPVLRRRVQNRLAQRRHRSKKKLQRKKPRLPKEKAATPAHEACGDSSHANSNSKRKKHVHTRRNPQTSHQLERPFGEWLVTSKKPETLDSECALESRSMIESHKNLDSFSVESLIAWTRNSH</sequence>